<evidence type="ECO:0008006" key="4">
    <source>
        <dbReference type="Google" id="ProtNLM"/>
    </source>
</evidence>
<name>A0ABP8EBR5_9FLAO</name>
<dbReference type="PROSITE" id="PS51257">
    <property type="entry name" value="PROKAR_LIPOPROTEIN"/>
    <property type="match status" value="1"/>
</dbReference>
<accession>A0ABP8EBR5</accession>
<comment type="caution">
    <text evidence="2">The sequence shown here is derived from an EMBL/GenBank/DDBJ whole genome shotgun (WGS) entry which is preliminary data.</text>
</comment>
<keyword evidence="3" id="KW-1185">Reference proteome</keyword>
<evidence type="ECO:0000256" key="1">
    <source>
        <dbReference type="SAM" id="SignalP"/>
    </source>
</evidence>
<proteinExistence type="predicted"/>
<organism evidence="2 3">
    <name type="scientific">Hyunsoonleella aestuarii</name>
    <dbReference type="NCBI Taxonomy" id="912802"/>
    <lineage>
        <taxon>Bacteria</taxon>
        <taxon>Pseudomonadati</taxon>
        <taxon>Bacteroidota</taxon>
        <taxon>Flavobacteriia</taxon>
        <taxon>Flavobacteriales</taxon>
        <taxon>Flavobacteriaceae</taxon>
    </lineage>
</organism>
<dbReference type="EMBL" id="BAABAV010000001">
    <property type="protein sequence ID" value="GAA4269664.1"/>
    <property type="molecule type" value="Genomic_DNA"/>
</dbReference>
<gene>
    <name evidence="2" type="ORF">GCM10022257_17650</name>
</gene>
<sequence length="146" mass="16441">MKNKIVIAITFLMLFSSCSLDDESNSAQYQTFRSFWHLARVTGGIAGVDNQFELDTVIWSFDEDNNEITVENNNTDDTKQDGLNSGVYSYETTAFDTKEILIIDNQDFGEIYLDSQNVLVIDQNETTMGSGADGFVYTFQRVVVAE</sequence>
<dbReference type="Proteomes" id="UP001500027">
    <property type="component" value="Unassembled WGS sequence"/>
</dbReference>
<keyword evidence="1" id="KW-0732">Signal</keyword>
<dbReference type="RefSeq" id="WP_139000441.1">
    <property type="nucleotide sequence ID" value="NZ_BAABAV010000001.1"/>
</dbReference>
<evidence type="ECO:0000313" key="3">
    <source>
        <dbReference type="Proteomes" id="UP001500027"/>
    </source>
</evidence>
<reference evidence="3" key="1">
    <citation type="journal article" date="2019" name="Int. J. Syst. Evol. Microbiol.">
        <title>The Global Catalogue of Microorganisms (GCM) 10K type strain sequencing project: providing services to taxonomists for standard genome sequencing and annotation.</title>
        <authorList>
            <consortium name="The Broad Institute Genomics Platform"/>
            <consortium name="The Broad Institute Genome Sequencing Center for Infectious Disease"/>
            <person name="Wu L."/>
            <person name="Ma J."/>
        </authorList>
    </citation>
    <scope>NUCLEOTIDE SEQUENCE [LARGE SCALE GENOMIC DNA]</scope>
    <source>
        <strain evidence="3">JCM 17452</strain>
    </source>
</reference>
<evidence type="ECO:0000313" key="2">
    <source>
        <dbReference type="EMBL" id="GAA4269664.1"/>
    </source>
</evidence>
<protein>
    <recommendedName>
        <fullName evidence="4">Lipocalin-like domain-containing protein</fullName>
    </recommendedName>
</protein>
<feature type="signal peptide" evidence="1">
    <location>
        <begin position="1"/>
        <end position="21"/>
    </location>
</feature>
<feature type="chain" id="PRO_5045712520" description="Lipocalin-like domain-containing protein" evidence="1">
    <location>
        <begin position="22"/>
        <end position="146"/>
    </location>
</feature>